<feature type="region of interest" description="Disordered" evidence="2">
    <location>
        <begin position="100"/>
        <end position="119"/>
    </location>
</feature>
<name>A0A0B1S0S3_OESDE</name>
<sequence>MSQSRIHCDWQVAPLNRRRVVAFVNAYLLRMTDYLNAFANRAERLILETERQLHAIDIKLQLLEAKLAAIPDPTPQLGSAAVENSRTDVVKDVESTQAQVAPASTDLASTSKSLEATSHTATESAQVNAAVKAEPANAEQNVLLVKDDPAFAKYFKMLKLGVVEPAVKLKMQSEGVDPAILE</sequence>
<accession>A0A0B1S0S3</accession>
<dbReference type="GO" id="GO:0030041">
    <property type="term" value="P:actin filament polymerization"/>
    <property type="evidence" value="ECO:0007669"/>
    <property type="project" value="TreeGrafter"/>
</dbReference>
<dbReference type="PANTHER" id="PTHR13015:SF0">
    <property type="entry name" value="WASH COMPLEX SUBUNIT 3"/>
    <property type="match status" value="1"/>
</dbReference>
<dbReference type="PANTHER" id="PTHR13015">
    <property type="entry name" value="PROTEIN AD-016-RELATED"/>
    <property type="match status" value="1"/>
</dbReference>
<protein>
    <recommendedName>
        <fullName evidence="5">WASH complex subunit CCDC53 homolog</fullName>
    </recommendedName>
</protein>
<reference evidence="3 4" key="1">
    <citation type="submission" date="2014-03" db="EMBL/GenBank/DDBJ databases">
        <title>Draft genome of the hookworm Oesophagostomum dentatum.</title>
        <authorList>
            <person name="Mitreva M."/>
        </authorList>
    </citation>
    <scope>NUCLEOTIDE SEQUENCE [LARGE SCALE GENOMIC DNA]</scope>
    <source>
        <strain evidence="3 4">OD-Hann</strain>
    </source>
</reference>
<comment type="similarity">
    <text evidence="1">Belongs to the CCDC53 family.</text>
</comment>
<feature type="compositionally biased region" description="Polar residues" evidence="2">
    <location>
        <begin position="106"/>
        <end position="119"/>
    </location>
</feature>
<dbReference type="GO" id="GO:0006887">
    <property type="term" value="P:exocytosis"/>
    <property type="evidence" value="ECO:0007669"/>
    <property type="project" value="TreeGrafter"/>
</dbReference>
<evidence type="ECO:0000256" key="1">
    <source>
        <dbReference type="ARBA" id="ARBA00006290"/>
    </source>
</evidence>
<evidence type="ECO:0000256" key="2">
    <source>
        <dbReference type="SAM" id="MobiDB-lite"/>
    </source>
</evidence>
<dbReference type="Proteomes" id="UP000053660">
    <property type="component" value="Unassembled WGS sequence"/>
</dbReference>
<dbReference type="Pfam" id="PF10152">
    <property type="entry name" value="CCDC53"/>
    <property type="match status" value="1"/>
</dbReference>
<evidence type="ECO:0000313" key="3">
    <source>
        <dbReference type="EMBL" id="KHJ76815.1"/>
    </source>
</evidence>
<organism evidence="3 4">
    <name type="scientific">Oesophagostomum dentatum</name>
    <name type="common">Nodular worm</name>
    <dbReference type="NCBI Taxonomy" id="61180"/>
    <lineage>
        <taxon>Eukaryota</taxon>
        <taxon>Metazoa</taxon>
        <taxon>Ecdysozoa</taxon>
        <taxon>Nematoda</taxon>
        <taxon>Chromadorea</taxon>
        <taxon>Rhabditida</taxon>
        <taxon>Rhabditina</taxon>
        <taxon>Rhabditomorpha</taxon>
        <taxon>Strongyloidea</taxon>
        <taxon>Strongylidae</taxon>
        <taxon>Oesophagostomum</taxon>
    </lineage>
</organism>
<dbReference type="EMBL" id="KN611382">
    <property type="protein sequence ID" value="KHJ76815.1"/>
    <property type="molecule type" value="Genomic_DNA"/>
</dbReference>
<keyword evidence="4" id="KW-1185">Reference proteome</keyword>
<dbReference type="OrthoDB" id="268027at2759"/>
<evidence type="ECO:0000313" key="4">
    <source>
        <dbReference type="Proteomes" id="UP000053660"/>
    </source>
</evidence>
<dbReference type="AlphaFoldDB" id="A0A0B1S0S3"/>
<dbReference type="GO" id="GO:0071203">
    <property type="term" value="C:WASH complex"/>
    <property type="evidence" value="ECO:0007669"/>
    <property type="project" value="InterPro"/>
</dbReference>
<dbReference type="InterPro" id="IPR019309">
    <property type="entry name" value="WASHC3"/>
</dbReference>
<gene>
    <name evidence="3" type="ORF">OESDEN_23565</name>
</gene>
<proteinExistence type="inferred from homology"/>
<evidence type="ECO:0008006" key="5">
    <source>
        <dbReference type="Google" id="ProtNLM"/>
    </source>
</evidence>